<dbReference type="Proteomes" id="UP000078544">
    <property type="component" value="Unassembled WGS sequence"/>
</dbReference>
<dbReference type="PROSITE" id="PS00674">
    <property type="entry name" value="AAA"/>
    <property type="match status" value="1"/>
</dbReference>
<dbReference type="InterPro" id="IPR050168">
    <property type="entry name" value="AAA_ATPase_domain"/>
</dbReference>
<evidence type="ECO:0000256" key="1">
    <source>
        <dbReference type="ARBA" id="ARBA00004496"/>
    </source>
</evidence>
<dbReference type="InterPro" id="IPR003960">
    <property type="entry name" value="ATPase_AAA_CS"/>
</dbReference>
<keyword evidence="3" id="KW-0963">Cytoplasm</keyword>
<dbReference type="SUPFAM" id="SSF52540">
    <property type="entry name" value="P-loop containing nucleoside triphosphate hydrolases"/>
    <property type="match status" value="2"/>
</dbReference>
<reference evidence="8 9" key="1">
    <citation type="journal article" date="2016" name="Genome Biol. Evol.">
        <title>Divergent and convergent evolution of fungal pathogenicity.</title>
        <authorList>
            <person name="Shang Y."/>
            <person name="Xiao G."/>
            <person name="Zheng P."/>
            <person name="Cen K."/>
            <person name="Zhan S."/>
            <person name="Wang C."/>
        </authorList>
    </citation>
    <scope>NUCLEOTIDE SEQUENCE [LARGE SCALE GENOMIC DNA]</scope>
    <source>
        <strain evidence="8 9">RCEF 2490</strain>
    </source>
</reference>
<dbReference type="Pfam" id="PF00004">
    <property type="entry name" value="AAA"/>
    <property type="match status" value="2"/>
</dbReference>
<dbReference type="OrthoDB" id="27435at2759"/>
<dbReference type="GO" id="GO:0016887">
    <property type="term" value="F:ATP hydrolysis activity"/>
    <property type="evidence" value="ECO:0007669"/>
    <property type="project" value="InterPro"/>
</dbReference>
<dbReference type="AlphaFoldDB" id="A0A166VIR6"/>
<evidence type="ECO:0000259" key="7">
    <source>
        <dbReference type="SMART" id="SM00382"/>
    </source>
</evidence>
<feature type="compositionally biased region" description="Acidic residues" evidence="6">
    <location>
        <begin position="720"/>
        <end position="732"/>
    </location>
</feature>
<dbReference type="InterPro" id="IPR003959">
    <property type="entry name" value="ATPase_AAA_core"/>
</dbReference>
<dbReference type="SMART" id="SM00382">
    <property type="entry name" value="AAA"/>
    <property type="match status" value="2"/>
</dbReference>
<feature type="domain" description="AAA+ ATPase" evidence="7">
    <location>
        <begin position="225"/>
        <end position="385"/>
    </location>
</feature>
<feature type="region of interest" description="Disordered" evidence="6">
    <location>
        <begin position="718"/>
        <end position="754"/>
    </location>
</feature>
<dbReference type="GO" id="GO:1990275">
    <property type="term" value="F:preribosome binding"/>
    <property type="evidence" value="ECO:0007669"/>
    <property type="project" value="TreeGrafter"/>
</dbReference>
<feature type="compositionally biased region" description="Acidic residues" evidence="6">
    <location>
        <begin position="74"/>
        <end position="91"/>
    </location>
</feature>
<evidence type="ECO:0000256" key="5">
    <source>
        <dbReference type="ARBA" id="ARBA00022840"/>
    </source>
</evidence>
<dbReference type="STRING" id="1081109.A0A166VIR6"/>
<feature type="compositionally biased region" description="Low complexity" evidence="6">
    <location>
        <begin position="117"/>
        <end position="127"/>
    </location>
</feature>
<dbReference type="Gene3D" id="3.40.50.300">
    <property type="entry name" value="P-loop containing nucleotide triphosphate hydrolases"/>
    <property type="match status" value="2"/>
</dbReference>
<evidence type="ECO:0000256" key="6">
    <source>
        <dbReference type="SAM" id="MobiDB-lite"/>
    </source>
</evidence>
<comment type="caution">
    <text evidence="8">The sequence shown here is derived from an EMBL/GenBank/DDBJ whole genome shotgun (WGS) entry which is preliminary data.</text>
</comment>
<keyword evidence="9" id="KW-1185">Reference proteome</keyword>
<feature type="region of interest" description="Disordered" evidence="6">
    <location>
        <begin position="114"/>
        <end position="183"/>
    </location>
</feature>
<gene>
    <name evidence="8" type="ORF">AAL_01173</name>
</gene>
<dbReference type="FunFam" id="3.40.50.300:FF:000567">
    <property type="entry name" value="ATPase, AAA family protein"/>
    <property type="match status" value="1"/>
</dbReference>
<dbReference type="GO" id="GO:0005524">
    <property type="term" value="F:ATP binding"/>
    <property type="evidence" value="ECO:0007669"/>
    <property type="project" value="UniProtKB-KW"/>
</dbReference>
<comment type="similarity">
    <text evidence="2">Belongs to the AAA ATPase family.</text>
</comment>
<dbReference type="InterPro" id="IPR003593">
    <property type="entry name" value="AAA+_ATPase"/>
</dbReference>
<evidence type="ECO:0000313" key="9">
    <source>
        <dbReference type="Proteomes" id="UP000078544"/>
    </source>
</evidence>
<dbReference type="GO" id="GO:0005737">
    <property type="term" value="C:cytoplasm"/>
    <property type="evidence" value="ECO:0007669"/>
    <property type="project" value="UniProtKB-SubCell"/>
</dbReference>
<comment type="subcellular location">
    <subcellularLocation>
        <location evidence="1">Cytoplasm</location>
    </subcellularLocation>
</comment>
<dbReference type="GO" id="GO:0003723">
    <property type="term" value="F:RNA binding"/>
    <property type="evidence" value="ECO:0007669"/>
    <property type="project" value="TreeGrafter"/>
</dbReference>
<keyword evidence="5" id="KW-0067">ATP-binding</keyword>
<evidence type="ECO:0000313" key="8">
    <source>
        <dbReference type="EMBL" id="OAA33708.1"/>
    </source>
</evidence>
<dbReference type="PANTHER" id="PTHR23077:SF171">
    <property type="entry name" value="NUCLEAR VALOSIN-CONTAINING PROTEIN-LIKE"/>
    <property type="match status" value="1"/>
</dbReference>
<evidence type="ECO:0000256" key="2">
    <source>
        <dbReference type="ARBA" id="ARBA00006914"/>
    </source>
</evidence>
<dbReference type="GO" id="GO:0005634">
    <property type="term" value="C:nucleus"/>
    <property type="evidence" value="ECO:0007669"/>
    <property type="project" value="TreeGrafter"/>
</dbReference>
<dbReference type="EMBL" id="AZGY01000001">
    <property type="protein sequence ID" value="OAA33708.1"/>
    <property type="molecule type" value="Genomic_DNA"/>
</dbReference>
<organism evidence="8 9">
    <name type="scientific">Moelleriella libera RCEF 2490</name>
    <dbReference type="NCBI Taxonomy" id="1081109"/>
    <lineage>
        <taxon>Eukaryota</taxon>
        <taxon>Fungi</taxon>
        <taxon>Dikarya</taxon>
        <taxon>Ascomycota</taxon>
        <taxon>Pezizomycotina</taxon>
        <taxon>Sordariomycetes</taxon>
        <taxon>Hypocreomycetidae</taxon>
        <taxon>Hypocreales</taxon>
        <taxon>Clavicipitaceae</taxon>
        <taxon>Moelleriella</taxon>
    </lineage>
</organism>
<feature type="compositionally biased region" description="Basic and acidic residues" evidence="6">
    <location>
        <begin position="147"/>
        <end position="157"/>
    </location>
</feature>
<feature type="region of interest" description="Disordered" evidence="6">
    <location>
        <begin position="70"/>
        <end position="95"/>
    </location>
</feature>
<feature type="domain" description="AAA+ ATPase" evidence="7">
    <location>
        <begin position="517"/>
        <end position="653"/>
    </location>
</feature>
<dbReference type="PANTHER" id="PTHR23077">
    <property type="entry name" value="AAA-FAMILY ATPASE"/>
    <property type="match status" value="1"/>
</dbReference>
<proteinExistence type="inferred from homology"/>
<keyword evidence="4" id="KW-0547">Nucleotide-binding</keyword>
<evidence type="ECO:0000256" key="3">
    <source>
        <dbReference type="ARBA" id="ARBA00022490"/>
    </source>
</evidence>
<evidence type="ECO:0000256" key="4">
    <source>
        <dbReference type="ARBA" id="ARBA00022741"/>
    </source>
</evidence>
<sequence>MAGGRRGVTLRSRLEREVHVVLKQLEASNGGAIKTTGSAYDAIQRSNSSLKRQKKRPLEDAIDRVLLFQKQEADDSDDSEAAIEAAEEAESADSARCEEGRFLLNRQMVKLWKQDASTGSGDSTGSSPAKKRRIEDHNGATSQPARATKDTKEDHVVGSRAASALNDQKQQSQPKKAQKSRRFTVQHVNDQVPLLGLGEVPNWIFTDAFTILRLTKAWEGKNWERNLGMIISGPSGMGKKLLVKNIACQLGVPLITLDDCFAEDHDRIEKCLIEAFDAAISLAPSIICVGDIEQHIPQREVSDHENHQVKTLERFTRQMERLRSLRGETSVLPIATTSDISQVAPRLCQKECFSQVYKVQTPRYQDRLDILRSLTRDIVLADDIDLGHIAAVTQCYVASDLSHILDLAIKQAARLLAEGSDLDPTESQKRAAMRDGDYSFFQRSNFQAEFGSDLSMKHFEKAMEDFTPSLRREGFATIPSVTWDHIGALHDVRKQLYKSIIGPIKEPSLFAKFGLTANAGVLLWGPPGCGKTLLAQAVAHDAHASFILINGPEVLNKYVGESERAVRDIFQRARSAKPCILFFDEIDSIVPPREKASSEYGARLVNALLTELDGARDRDGIYIMGTTNRPHLIDEAILRPGRLGTHIFIDLPTPQERVEILRTIYRTRHSAPSPTTIETLAKVALDKRCTGFSGADLGALHEAAGEAALERYLSRRAEGGEEGSDVITDEDWQTALDTTRPSVKDPASYRKKIE</sequence>
<name>A0A166VIR6_9HYPO</name>
<dbReference type="GO" id="GO:0042254">
    <property type="term" value="P:ribosome biogenesis"/>
    <property type="evidence" value="ECO:0007669"/>
    <property type="project" value="TreeGrafter"/>
</dbReference>
<dbReference type="InterPro" id="IPR027417">
    <property type="entry name" value="P-loop_NTPase"/>
</dbReference>
<accession>A0A166VIR6</accession>
<dbReference type="Gene3D" id="1.10.8.60">
    <property type="match status" value="2"/>
</dbReference>
<protein>
    <submittedName>
        <fullName evidence="8">Ribosome biogenesis ATPase RIX7</fullName>
    </submittedName>
</protein>